<feature type="active site" description="Nucleophile" evidence="7">
    <location>
        <position position="225"/>
    </location>
</feature>
<dbReference type="InterPro" id="IPR000639">
    <property type="entry name" value="Epox_hydrolase-like"/>
</dbReference>
<dbReference type="EMBL" id="OV121132">
    <property type="protein sequence ID" value="CAH0547781.1"/>
    <property type="molecule type" value="Genomic_DNA"/>
</dbReference>
<evidence type="ECO:0000313" key="11">
    <source>
        <dbReference type="Proteomes" id="UP001154078"/>
    </source>
</evidence>
<dbReference type="GO" id="GO:0097176">
    <property type="term" value="P:epoxide metabolic process"/>
    <property type="evidence" value="ECO:0007669"/>
    <property type="project" value="TreeGrafter"/>
</dbReference>
<feature type="active site" description="Proton acceptor" evidence="7">
    <location>
        <position position="426"/>
    </location>
</feature>
<keyword evidence="5 6" id="KW-0378">Hydrolase</keyword>
<dbReference type="AlphaFoldDB" id="A0A9P0ATF3"/>
<comment type="catalytic activity">
    <reaction evidence="1 6">
        <text>1-(4-methoxyphenyl)-N-methyl-N-[(3-methyloxetan-3-yl)methyl]methanamine + H2O = 2-{[(4-methoxybenzyl)(methyl)amino]methyl}-2-methylpropane-1,3-diol</text>
        <dbReference type="Rhea" id="RHEA:55764"/>
        <dbReference type="ChEBI" id="CHEBI:15377"/>
        <dbReference type="ChEBI" id="CHEBI:139161"/>
        <dbReference type="ChEBI" id="CHEBI:139164"/>
        <dbReference type="EC" id="3.3.2.9"/>
    </reaction>
</comment>
<dbReference type="PANTHER" id="PTHR21661:SF35">
    <property type="entry name" value="EPOXIDE HYDROLASE"/>
    <property type="match status" value="1"/>
</dbReference>
<keyword evidence="8" id="KW-0812">Transmembrane</keyword>
<evidence type="ECO:0000256" key="5">
    <source>
        <dbReference type="ARBA" id="ARBA00022801"/>
    </source>
</evidence>
<accession>A0A9P0ATF3</accession>
<dbReference type="Pfam" id="PF06441">
    <property type="entry name" value="EHN"/>
    <property type="match status" value="1"/>
</dbReference>
<dbReference type="Gene3D" id="3.40.50.1820">
    <property type="entry name" value="alpha/beta hydrolase"/>
    <property type="match status" value="1"/>
</dbReference>
<dbReference type="EC" id="3.3.2.9" evidence="6"/>
<comment type="function">
    <text evidence="6">Catalyzes juvenile hormone hydrolysis.</text>
</comment>
<evidence type="ECO:0000256" key="3">
    <source>
        <dbReference type="ARBA" id="ARBA00010088"/>
    </source>
</evidence>
<dbReference type="PRINTS" id="PR00412">
    <property type="entry name" value="EPOXHYDRLASE"/>
</dbReference>
<comment type="subcellular location">
    <subcellularLocation>
        <location evidence="6">Endoplasmic reticulum membrane</location>
    </subcellularLocation>
    <subcellularLocation>
        <location evidence="2">Microsome membrane</location>
        <topology evidence="2">Single-pass membrane protein</topology>
    </subcellularLocation>
</comment>
<dbReference type="InterPro" id="IPR010497">
    <property type="entry name" value="Epoxide_hydro_N"/>
</dbReference>
<comment type="catalytic activity">
    <reaction evidence="6">
        <text>cis-stilbene oxide + H2O = (1R,2R)-hydrobenzoin</text>
        <dbReference type="Rhea" id="RHEA:23900"/>
        <dbReference type="ChEBI" id="CHEBI:15377"/>
        <dbReference type="ChEBI" id="CHEBI:50004"/>
        <dbReference type="ChEBI" id="CHEBI:50014"/>
        <dbReference type="EC" id="3.3.2.9"/>
    </reaction>
</comment>
<evidence type="ECO:0000259" key="9">
    <source>
        <dbReference type="Pfam" id="PF06441"/>
    </source>
</evidence>
<gene>
    <name evidence="10" type="ORF">MELIAE_LOCUS1706</name>
</gene>
<reference evidence="10" key="1">
    <citation type="submission" date="2021-12" db="EMBL/GenBank/DDBJ databases">
        <authorList>
            <person name="King R."/>
        </authorList>
    </citation>
    <scope>NUCLEOTIDE SEQUENCE</scope>
</reference>
<keyword evidence="8" id="KW-1133">Transmembrane helix</keyword>
<evidence type="ECO:0000256" key="6">
    <source>
        <dbReference type="PIRNR" id="PIRNR001112"/>
    </source>
</evidence>
<evidence type="ECO:0000256" key="2">
    <source>
        <dbReference type="ARBA" id="ARBA00004111"/>
    </source>
</evidence>
<protein>
    <recommendedName>
        <fullName evidence="6">Epoxide hydrolase</fullName>
        <ecNumber evidence="6">3.3.2.9</ecNumber>
    </recommendedName>
</protein>
<feature type="domain" description="Epoxide hydrolase N-terminal" evidence="9">
    <location>
        <begin position="52"/>
        <end position="158"/>
    </location>
</feature>
<dbReference type="InterPro" id="IPR016292">
    <property type="entry name" value="Epoxide_hydrolase"/>
</dbReference>
<keyword evidence="6 8" id="KW-0472">Membrane</keyword>
<organism evidence="10 11">
    <name type="scientific">Brassicogethes aeneus</name>
    <name type="common">Rape pollen beetle</name>
    <name type="synonym">Meligethes aeneus</name>
    <dbReference type="NCBI Taxonomy" id="1431903"/>
    <lineage>
        <taxon>Eukaryota</taxon>
        <taxon>Metazoa</taxon>
        <taxon>Ecdysozoa</taxon>
        <taxon>Arthropoda</taxon>
        <taxon>Hexapoda</taxon>
        <taxon>Insecta</taxon>
        <taxon>Pterygota</taxon>
        <taxon>Neoptera</taxon>
        <taxon>Endopterygota</taxon>
        <taxon>Coleoptera</taxon>
        <taxon>Polyphaga</taxon>
        <taxon>Cucujiformia</taxon>
        <taxon>Nitidulidae</taxon>
        <taxon>Meligethinae</taxon>
        <taxon>Brassicogethes</taxon>
    </lineage>
</organism>
<dbReference type="GO" id="GO:0033961">
    <property type="term" value="F:cis-stilbene-oxide hydrolase activity"/>
    <property type="evidence" value="ECO:0007669"/>
    <property type="project" value="UniProtKB-UniRule"/>
</dbReference>
<dbReference type="SUPFAM" id="SSF53474">
    <property type="entry name" value="alpha/beta-Hydrolases"/>
    <property type="match status" value="1"/>
</dbReference>
<dbReference type="InterPro" id="IPR029058">
    <property type="entry name" value="AB_hydrolase_fold"/>
</dbReference>
<evidence type="ECO:0000256" key="8">
    <source>
        <dbReference type="SAM" id="Phobius"/>
    </source>
</evidence>
<sequence length="459" mass="52502">MGFTSKVIVSVIVIGLLGFFIQSLFNQNKVVPQLDEVWWGPNENKEIVDKNIRPFSVNISDTDLKDLQYRLAHHRPLTPSLEGIQQQYGFNSKLLQEIIHFWRHQYNWRKCEKLLNKYPQFITNIQGLDIHFIRVKPEESKGVKVLPLLLLHGWPESVKNLLSLIDILTKPRNGIVFEVVAPHLPGFGFSQAAVRPGLGGPQMAVVLKNLMLKLGFNKFYGQGGDFGAYILKSMSVLYPEVLAGLHSNMCTVYTPKSYLYTFLGLLYPQWIVKKEHEDRVYPLKKLFEERMIETGYFHLQSTKPDSLGFGLNDSPVGLAAYILEKYSTLTNFTNKSLINGGLKDCYSYEDLLDNIMIYWWTGSITTSMRIYAETFNKINFKLGIVSFPTKIPSACARFKYDIYAPDGLLGEVFPNLVQLTDYDGGHFASFQMPDVLAKDVFMAVEKFEEIFRRNSIKTV</sequence>
<dbReference type="Proteomes" id="UP001154078">
    <property type="component" value="Chromosome 1"/>
</dbReference>
<name>A0A9P0ATF3_BRAAE</name>
<feature type="transmembrane region" description="Helical" evidence="8">
    <location>
        <begin position="7"/>
        <end position="25"/>
    </location>
</feature>
<evidence type="ECO:0000313" key="10">
    <source>
        <dbReference type="EMBL" id="CAH0547781.1"/>
    </source>
</evidence>
<keyword evidence="4 6" id="KW-0058">Aromatic hydrocarbons catabolism</keyword>
<dbReference type="GO" id="GO:0005789">
    <property type="term" value="C:endoplasmic reticulum membrane"/>
    <property type="evidence" value="ECO:0007669"/>
    <property type="project" value="UniProtKB-SubCell"/>
</dbReference>
<comment type="similarity">
    <text evidence="3 6">Belongs to the peptidase S33 family.</text>
</comment>
<evidence type="ECO:0000256" key="4">
    <source>
        <dbReference type="ARBA" id="ARBA00022797"/>
    </source>
</evidence>
<evidence type="ECO:0000256" key="1">
    <source>
        <dbReference type="ARBA" id="ARBA00000221"/>
    </source>
</evidence>
<evidence type="ECO:0000256" key="7">
    <source>
        <dbReference type="PIRSR" id="PIRSR001112-1"/>
    </source>
</evidence>
<dbReference type="PANTHER" id="PTHR21661">
    <property type="entry name" value="EPOXIDE HYDROLASE 1-RELATED"/>
    <property type="match status" value="1"/>
</dbReference>
<dbReference type="OrthoDB" id="7130006at2759"/>
<feature type="active site" description="Proton donor" evidence="7">
    <location>
        <position position="371"/>
    </location>
</feature>
<proteinExistence type="inferred from homology"/>
<keyword evidence="6" id="KW-0256">Endoplasmic reticulum</keyword>
<dbReference type="PIRSF" id="PIRSF001112">
    <property type="entry name" value="Epoxide_hydrolase"/>
    <property type="match status" value="1"/>
</dbReference>
<keyword evidence="11" id="KW-1185">Reference proteome</keyword>